<accession>A0A9W6I8L9</accession>
<name>A0A9W6I8L9_9ACTN</name>
<reference evidence="2" key="1">
    <citation type="journal article" date="2014" name="Int. J. Syst. Evol. Microbiol.">
        <title>Complete genome sequence of Corynebacterium casei LMG S-19264T (=DSM 44701T), isolated from a smear-ripened cheese.</title>
        <authorList>
            <consortium name="US DOE Joint Genome Institute (JGI-PGF)"/>
            <person name="Walter F."/>
            <person name="Albersmeier A."/>
            <person name="Kalinowski J."/>
            <person name="Ruckert C."/>
        </authorList>
    </citation>
    <scope>NUCLEOTIDE SEQUENCE</scope>
    <source>
        <strain evidence="2">VKM Ac-2007</strain>
    </source>
</reference>
<reference evidence="2" key="2">
    <citation type="submission" date="2023-01" db="EMBL/GenBank/DDBJ databases">
        <authorList>
            <person name="Sun Q."/>
            <person name="Evtushenko L."/>
        </authorList>
    </citation>
    <scope>NUCLEOTIDE SEQUENCE</scope>
    <source>
        <strain evidence="2">VKM Ac-2007</strain>
    </source>
</reference>
<protein>
    <recommendedName>
        <fullName evidence="4">SH3 domain-containing protein</fullName>
    </recommendedName>
</protein>
<evidence type="ECO:0000313" key="2">
    <source>
        <dbReference type="EMBL" id="GLK13623.1"/>
    </source>
</evidence>
<dbReference type="RefSeq" id="WP_271221900.1">
    <property type="nucleotide sequence ID" value="NZ_BAAAVD010000038.1"/>
</dbReference>
<dbReference type="EMBL" id="BSEV01000024">
    <property type="protein sequence ID" value="GLK13623.1"/>
    <property type="molecule type" value="Genomic_DNA"/>
</dbReference>
<dbReference type="Gene3D" id="2.30.30.40">
    <property type="entry name" value="SH3 Domains"/>
    <property type="match status" value="1"/>
</dbReference>
<dbReference type="Proteomes" id="UP001143474">
    <property type="component" value="Unassembled WGS sequence"/>
</dbReference>
<dbReference type="AlphaFoldDB" id="A0A9W6I8L9"/>
<organism evidence="2 3">
    <name type="scientific">Streptosporangium carneum</name>
    <dbReference type="NCBI Taxonomy" id="47481"/>
    <lineage>
        <taxon>Bacteria</taxon>
        <taxon>Bacillati</taxon>
        <taxon>Actinomycetota</taxon>
        <taxon>Actinomycetes</taxon>
        <taxon>Streptosporangiales</taxon>
        <taxon>Streptosporangiaceae</taxon>
        <taxon>Streptosporangium</taxon>
    </lineage>
</organism>
<evidence type="ECO:0000313" key="3">
    <source>
        <dbReference type="Proteomes" id="UP001143474"/>
    </source>
</evidence>
<keyword evidence="3" id="KW-1185">Reference proteome</keyword>
<proteinExistence type="predicted"/>
<evidence type="ECO:0000256" key="1">
    <source>
        <dbReference type="SAM" id="SignalP"/>
    </source>
</evidence>
<feature type="chain" id="PRO_5040894648" description="SH3 domain-containing protein" evidence="1">
    <location>
        <begin position="28"/>
        <end position="132"/>
    </location>
</feature>
<feature type="signal peptide" evidence="1">
    <location>
        <begin position="1"/>
        <end position="27"/>
    </location>
</feature>
<comment type="caution">
    <text evidence="2">The sequence shown here is derived from an EMBL/GenBank/DDBJ whole genome shotgun (WGS) entry which is preliminary data.</text>
</comment>
<evidence type="ECO:0008006" key="4">
    <source>
        <dbReference type="Google" id="ProtNLM"/>
    </source>
</evidence>
<sequence length="132" mass="13321">MKSHLALLVAASAVVAGTLTAVGPAQAAVSAALPSSPLTSTSAFAYPTDAVVTGEGLRLRSAPGGGWIIGYLYPGDYGQILNTYSSAWCRFRLGGRSASGLPAGTTGWASCSYLATEDGLRVSNTDVDPLGP</sequence>
<gene>
    <name evidence="2" type="ORF">GCM10017600_70340</name>
</gene>
<keyword evidence="1" id="KW-0732">Signal</keyword>